<evidence type="ECO:0000313" key="4">
    <source>
        <dbReference type="EMBL" id="CAB4886468.1"/>
    </source>
</evidence>
<name>A0A6J7EY12_9ZZZZ</name>
<dbReference type="Gene3D" id="3.20.20.30">
    <property type="entry name" value="Luciferase-like domain"/>
    <property type="match status" value="1"/>
</dbReference>
<keyword evidence="2" id="KW-0503">Monooxygenase</keyword>
<evidence type="ECO:0000256" key="1">
    <source>
        <dbReference type="ARBA" id="ARBA00023002"/>
    </source>
</evidence>
<sequence length="322" mass="34911">MRFNMVMPEPDRAENARRHQAMLDMVRYADANGFGGVTLEEHHGAFNGWSSSPLVLAGLIFGASSRLQVTLSALLVPLHDPLRIAEDIAVLDLASGGRLVVIAGIGYRPEEYAAHGKDWAARGALMDEAITVMRQAWTGEPFEYRGTTVCVTPAPMSRPHPILMLGGTSKIAARRAARFGLPFFAAAQVPGLAEYYNEQCTANGTGGFFMAPSASTAMVHVAEDPDRAWAEIGHHFLHEAMVYAGWQTPDIHSAVHSTATTVDELRAEGTYQILTPEQCVERCRGMGPFDALTLHPMCGGMPIDHAWSSIRLVAEAVLPEFA</sequence>
<feature type="domain" description="Luciferase-like" evidence="3">
    <location>
        <begin position="17"/>
        <end position="282"/>
    </location>
</feature>
<protein>
    <submittedName>
        <fullName evidence="4">Unannotated protein</fullName>
    </submittedName>
</protein>
<evidence type="ECO:0000256" key="2">
    <source>
        <dbReference type="ARBA" id="ARBA00023033"/>
    </source>
</evidence>
<accession>A0A6J7EY12</accession>
<gene>
    <name evidence="4" type="ORF">UFOPK3376_02312</name>
</gene>
<dbReference type="InterPro" id="IPR011251">
    <property type="entry name" value="Luciferase-like_dom"/>
</dbReference>
<proteinExistence type="predicted"/>
<dbReference type="GO" id="GO:0016705">
    <property type="term" value="F:oxidoreductase activity, acting on paired donors, with incorporation or reduction of molecular oxygen"/>
    <property type="evidence" value="ECO:0007669"/>
    <property type="project" value="InterPro"/>
</dbReference>
<dbReference type="PANTHER" id="PTHR30137:SF8">
    <property type="entry name" value="BLR5498 PROTEIN"/>
    <property type="match status" value="1"/>
</dbReference>
<dbReference type="GO" id="GO:0005829">
    <property type="term" value="C:cytosol"/>
    <property type="evidence" value="ECO:0007669"/>
    <property type="project" value="TreeGrafter"/>
</dbReference>
<dbReference type="Pfam" id="PF00296">
    <property type="entry name" value="Bac_luciferase"/>
    <property type="match status" value="1"/>
</dbReference>
<dbReference type="GO" id="GO:0004497">
    <property type="term" value="F:monooxygenase activity"/>
    <property type="evidence" value="ECO:0007669"/>
    <property type="project" value="UniProtKB-KW"/>
</dbReference>
<keyword evidence="1" id="KW-0560">Oxidoreductase</keyword>
<dbReference type="InterPro" id="IPR036661">
    <property type="entry name" value="Luciferase-like_sf"/>
</dbReference>
<organism evidence="4">
    <name type="scientific">freshwater metagenome</name>
    <dbReference type="NCBI Taxonomy" id="449393"/>
    <lineage>
        <taxon>unclassified sequences</taxon>
        <taxon>metagenomes</taxon>
        <taxon>ecological metagenomes</taxon>
    </lineage>
</organism>
<dbReference type="EMBL" id="CAFBLP010000069">
    <property type="protein sequence ID" value="CAB4886468.1"/>
    <property type="molecule type" value="Genomic_DNA"/>
</dbReference>
<dbReference type="AlphaFoldDB" id="A0A6J7EY12"/>
<dbReference type="SUPFAM" id="SSF51679">
    <property type="entry name" value="Bacterial luciferase-like"/>
    <property type="match status" value="1"/>
</dbReference>
<dbReference type="PANTHER" id="PTHR30137">
    <property type="entry name" value="LUCIFERASE-LIKE MONOOXYGENASE"/>
    <property type="match status" value="1"/>
</dbReference>
<reference evidence="4" key="1">
    <citation type="submission" date="2020-05" db="EMBL/GenBank/DDBJ databases">
        <authorList>
            <person name="Chiriac C."/>
            <person name="Salcher M."/>
            <person name="Ghai R."/>
            <person name="Kavagutti S V."/>
        </authorList>
    </citation>
    <scope>NUCLEOTIDE SEQUENCE</scope>
</reference>
<dbReference type="InterPro" id="IPR050766">
    <property type="entry name" value="Bact_Lucif_Oxidored"/>
</dbReference>
<evidence type="ECO:0000259" key="3">
    <source>
        <dbReference type="Pfam" id="PF00296"/>
    </source>
</evidence>